<evidence type="ECO:0000256" key="1">
    <source>
        <dbReference type="SAM" id="MobiDB-lite"/>
    </source>
</evidence>
<dbReference type="Proteomes" id="UP000183557">
    <property type="component" value="Unassembled WGS sequence"/>
</dbReference>
<name>A0A1I3SW62_HALDA</name>
<keyword evidence="3" id="KW-1185">Reference proteome</keyword>
<organism evidence="2 3">
    <name type="scientific">Halobacillus dabanensis</name>
    <dbReference type="NCBI Taxonomy" id="240302"/>
    <lineage>
        <taxon>Bacteria</taxon>
        <taxon>Bacillati</taxon>
        <taxon>Bacillota</taxon>
        <taxon>Bacilli</taxon>
        <taxon>Bacillales</taxon>
        <taxon>Bacillaceae</taxon>
        <taxon>Halobacillus</taxon>
    </lineage>
</organism>
<protein>
    <submittedName>
        <fullName evidence="2">Uncharacterized protein</fullName>
    </submittedName>
</protein>
<evidence type="ECO:0000313" key="2">
    <source>
        <dbReference type="EMBL" id="SFJ61811.1"/>
    </source>
</evidence>
<reference evidence="3" key="1">
    <citation type="submission" date="2016-10" db="EMBL/GenBank/DDBJ databases">
        <authorList>
            <person name="Varghese N."/>
            <person name="Submissions S."/>
        </authorList>
    </citation>
    <scope>NUCLEOTIDE SEQUENCE [LARGE SCALE GENOMIC DNA]</scope>
    <source>
        <strain evidence="3">CGMCC 1.3704</strain>
    </source>
</reference>
<dbReference type="AlphaFoldDB" id="A0A1I3SW62"/>
<proteinExistence type="predicted"/>
<feature type="region of interest" description="Disordered" evidence="1">
    <location>
        <begin position="33"/>
        <end position="60"/>
    </location>
</feature>
<dbReference type="RefSeq" id="WP_075035709.1">
    <property type="nucleotide sequence ID" value="NZ_FOSB01000003.1"/>
</dbReference>
<gene>
    <name evidence="2" type="ORF">SAMN04487936_10384</name>
</gene>
<accession>A0A1I3SW62</accession>
<dbReference type="EMBL" id="FOSB01000003">
    <property type="protein sequence ID" value="SFJ61811.1"/>
    <property type="molecule type" value="Genomic_DNA"/>
</dbReference>
<sequence>MVATILGVFFVLVFLVLFFRFVGQSASSRTIASNKEDKSAWQPGYHHFDQSDGGSDGGGE</sequence>
<evidence type="ECO:0000313" key="3">
    <source>
        <dbReference type="Proteomes" id="UP000183557"/>
    </source>
</evidence>